<dbReference type="InterPro" id="IPR015683">
    <property type="entry name" value="Ionotropic_Glu_rcpt"/>
</dbReference>
<comment type="subcellular location">
    <subcellularLocation>
        <location evidence="1">Membrane</location>
    </subcellularLocation>
</comment>
<evidence type="ECO:0000259" key="5">
    <source>
        <dbReference type="Pfam" id="PF01094"/>
    </source>
</evidence>
<reference evidence="6 7" key="1">
    <citation type="journal article" date="2020" name="IScience">
        <title>Genome Sequencing of the Endangered Kingdonia uniflora (Circaeasteraceae, Ranunculales) Reveals Potential Mechanisms of Evolutionary Specialization.</title>
        <authorList>
            <person name="Sun Y."/>
            <person name="Deng T."/>
            <person name="Zhang A."/>
            <person name="Moore M.J."/>
            <person name="Landis J.B."/>
            <person name="Lin N."/>
            <person name="Zhang H."/>
            <person name="Zhang X."/>
            <person name="Huang J."/>
            <person name="Zhang X."/>
            <person name="Sun H."/>
            <person name="Wang H."/>
        </authorList>
    </citation>
    <scope>NUCLEOTIDE SEQUENCE [LARGE SCALE GENOMIC DNA]</scope>
    <source>
        <strain evidence="6">TB1705</strain>
        <tissue evidence="6">Leaf</tissue>
    </source>
</reference>
<comment type="caution">
    <text evidence="6">The sequence shown here is derived from an EMBL/GenBank/DDBJ whole genome shotgun (WGS) entry which is preliminary data.</text>
</comment>
<dbReference type="AlphaFoldDB" id="A0A7J7PD42"/>
<keyword evidence="3" id="KW-1133">Transmembrane helix</keyword>
<feature type="domain" description="Receptor ligand binding region" evidence="5">
    <location>
        <begin position="3"/>
        <end position="124"/>
    </location>
</feature>
<dbReference type="InterPro" id="IPR028082">
    <property type="entry name" value="Peripla_BP_I"/>
</dbReference>
<evidence type="ECO:0000256" key="4">
    <source>
        <dbReference type="ARBA" id="ARBA00023136"/>
    </source>
</evidence>
<keyword evidence="7" id="KW-1185">Reference proteome</keyword>
<proteinExistence type="predicted"/>
<accession>A0A7J7PD42</accession>
<dbReference type="PANTHER" id="PTHR34836:SF9">
    <property type="entry name" value="RECEPTOR LIGAND BINDING REGION DOMAIN-CONTAINING PROTEIN"/>
    <property type="match status" value="1"/>
</dbReference>
<organism evidence="6 7">
    <name type="scientific">Kingdonia uniflora</name>
    <dbReference type="NCBI Taxonomy" id="39325"/>
    <lineage>
        <taxon>Eukaryota</taxon>
        <taxon>Viridiplantae</taxon>
        <taxon>Streptophyta</taxon>
        <taxon>Embryophyta</taxon>
        <taxon>Tracheophyta</taxon>
        <taxon>Spermatophyta</taxon>
        <taxon>Magnoliopsida</taxon>
        <taxon>Ranunculales</taxon>
        <taxon>Circaeasteraceae</taxon>
        <taxon>Kingdonia</taxon>
    </lineage>
</organism>
<dbReference type="GO" id="GO:0016020">
    <property type="term" value="C:membrane"/>
    <property type="evidence" value="ECO:0007669"/>
    <property type="project" value="UniProtKB-SubCell"/>
</dbReference>
<dbReference type="EMBL" id="JACGCM010000002">
    <property type="protein sequence ID" value="KAF6177173.1"/>
    <property type="molecule type" value="Genomic_DNA"/>
</dbReference>
<evidence type="ECO:0000256" key="1">
    <source>
        <dbReference type="ARBA" id="ARBA00004370"/>
    </source>
</evidence>
<dbReference type="SUPFAM" id="SSF53822">
    <property type="entry name" value="Periplasmic binding protein-like I"/>
    <property type="match status" value="1"/>
</dbReference>
<dbReference type="Pfam" id="PF01094">
    <property type="entry name" value="ANF_receptor"/>
    <property type="match status" value="1"/>
</dbReference>
<keyword evidence="2" id="KW-0812">Transmembrane</keyword>
<dbReference type="OrthoDB" id="5984008at2759"/>
<dbReference type="Gene3D" id="3.40.50.2300">
    <property type="match status" value="1"/>
</dbReference>
<dbReference type="Proteomes" id="UP000541444">
    <property type="component" value="Unassembled WGS sequence"/>
</dbReference>
<dbReference type="InterPro" id="IPR001828">
    <property type="entry name" value="ANF_lig-bd_rcpt"/>
</dbReference>
<name>A0A7J7PD42_9MAGN</name>
<evidence type="ECO:0000256" key="2">
    <source>
        <dbReference type="ARBA" id="ARBA00022692"/>
    </source>
</evidence>
<sequence>MDSITSMFNAVNSSVMSTMEGVIGIKTHYSETNPSFKDFSIKFHKGFRSEYPDEEMSEPGFYALCAYDTISTIAKAVVGLANNFTSEKLLRNILMSSFNGLSGKVQFIDGQISSLPVYQIANVVRKGYIEPKFWTPKFAFSDSKERSGGSGGTLRVLGGYVNRPGGLLNQTPCGWVMPTDAKPMTIGVPGRISFEKFVKVKPGVTGFCIDVFK</sequence>
<evidence type="ECO:0000313" key="6">
    <source>
        <dbReference type="EMBL" id="KAF6177173.1"/>
    </source>
</evidence>
<dbReference type="PANTHER" id="PTHR34836">
    <property type="entry name" value="OS06G0188250 PROTEIN"/>
    <property type="match status" value="1"/>
</dbReference>
<evidence type="ECO:0000313" key="7">
    <source>
        <dbReference type="Proteomes" id="UP000541444"/>
    </source>
</evidence>
<evidence type="ECO:0000256" key="3">
    <source>
        <dbReference type="ARBA" id="ARBA00022989"/>
    </source>
</evidence>
<protein>
    <recommendedName>
        <fullName evidence="5">Receptor ligand binding region domain-containing protein</fullName>
    </recommendedName>
</protein>
<keyword evidence="4" id="KW-0472">Membrane</keyword>
<gene>
    <name evidence="6" type="ORF">GIB67_025510</name>
</gene>